<dbReference type="EMBL" id="LZSY01000205">
    <property type="protein sequence ID" value="OBB79321.1"/>
    <property type="molecule type" value="Genomic_DNA"/>
</dbReference>
<dbReference type="NCBIfam" id="NF033542">
    <property type="entry name" value="transpos_IS110"/>
    <property type="match status" value="1"/>
</dbReference>
<evidence type="ECO:0000313" key="4">
    <source>
        <dbReference type="EMBL" id="OBB79321.1"/>
    </source>
</evidence>
<protein>
    <submittedName>
        <fullName evidence="4">Uncharacterized protein</fullName>
    </submittedName>
</protein>
<evidence type="ECO:0000256" key="1">
    <source>
        <dbReference type="SAM" id="Coils"/>
    </source>
</evidence>
<accession>A0A1A0V806</accession>
<dbReference type="InterPro" id="IPR003346">
    <property type="entry name" value="Transposase_20"/>
</dbReference>
<dbReference type="GO" id="GO:0006313">
    <property type="term" value="P:DNA transposition"/>
    <property type="evidence" value="ECO:0007669"/>
    <property type="project" value="InterPro"/>
</dbReference>
<dbReference type="Proteomes" id="UP000094008">
    <property type="component" value="Unassembled WGS sequence"/>
</dbReference>
<dbReference type="InterPro" id="IPR002525">
    <property type="entry name" value="Transp_IS110-like_N"/>
</dbReference>
<dbReference type="AlphaFoldDB" id="A0A1A0V806"/>
<reference evidence="5" key="1">
    <citation type="submission" date="2016-06" db="EMBL/GenBank/DDBJ databases">
        <authorList>
            <person name="Sutton G."/>
            <person name="Brinkac L."/>
            <person name="Sanka R."/>
            <person name="Adams M."/>
            <person name="Lau E."/>
            <person name="Mehaffy C."/>
            <person name="Tameris M."/>
            <person name="Hatherill M."/>
            <person name="Hanekom W."/>
            <person name="Mahomed H."/>
            <person name="Mcshane H."/>
        </authorList>
    </citation>
    <scope>NUCLEOTIDE SEQUENCE [LARGE SCALE GENOMIC DNA]</scope>
    <source>
        <strain evidence="5">852002-10433_SCH5171157</strain>
    </source>
</reference>
<evidence type="ECO:0000259" key="2">
    <source>
        <dbReference type="Pfam" id="PF01548"/>
    </source>
</evidence>
<dbReference type="GO" id="GO:0004803">
    <property type="term" value="F:transposase activity"/>
    <property type="evidence" value="ECO:0007669"/>
    <property type="project" value="InterPro"/>
</dbReference>
<feature type="domain" description="Transposase IS110-like N-terminal" evidence="2">
    <location>
        <begin position="2"/>
        <end position="148"/>
    </location>
</feature>
<name>A0A1A0V806_MYCPR</name>
<proteinExistence type="predicted"/>
<comment type="caution">
    <text evidence="4">The sequence shown here is derived from an EMBL/GenBank/DDBJ whole genome shotgun (WGS) entry which is preliminary data.</text>
</comment>
<sequence>MGVDCHKKTHCAVAVDQTGRQFGEKTVPATAEGHEAVLRWARRKFVGGEITWALEDARHVSGGLERFLLESGERCVRVPTRLMARTRHETAREPGKSDPVDAVSCARAYLREPNLPVACYDDQTRELKLLVDRRDTVVEQRTATWNRVLWRIHELEPSREVGQLAFARHRDPVREWLVGQQGIVAELAVVELDEIEKLGAEANALERRIKKLVSHLAPNLLTLPGVGHLTAAKILGETVVVTRFRGSEAAFARFAGVAPAPRWSGGSAGRMRRTKLGNRNLNSALHRCAVTQLRLAGPGRIYYDKKVSEGHSGPMALRCLKRRISRAVFTRLYADQRLRQVAATRSDGVSALAGSQVS</sequence>
<dbReference type="PANTHER" id="PTHR33055:SF16">
    <property type="entry name" value="TRANSPOSASE FOR INSERTION SEQUENCE ELEMENT IS1547"/>
    <property type="match status" value="1"/>
</dbReference>
<dbReference type="PANTHER" id="PTHR33055">
    <property type="entry name" value="TRANSPOSASE FOR INSERTION SEQUENCE ELEMENT IS1111A"/>
    <property type="match status" value="1"/>
</dbReference>
<dbReference type="Pfam" id="PF02371">
    <property type="entry name" value="Transposase_20"/>
    <property type="match status" value="1"/>
</dbReference>
<gene>
    <name evidence="4" type="ORF">A5779_13020</name>
</gene>
<dbReference type="InterPro" id="IPR047650">
    <property type="entry name" value="Transpos_IS110"/>
</dbReference>
<feature type="domain" description="Transposase IS116/IS110/IS902 C-terminal" evidence="3">
    <location>
        <begin position="219"/>
        <end position="300"/>
    </location>
</feature>
<organism evidence="4 5">
    <name type="scientific">Mycolicibacterium peregrinum</name>
    <name type="common">Mycobacterium peregrinum</name>
    <dbReference type="NCBI Taxonomy" id="43304"/>
    <lineage>
        <taxon>Bacteria</taxon>
        <taxon>Bacillati</taxon>
        <taxon>Actinomycetota</taxon>
        <taxon>Actinomycetes</taxon>
        <taxon>Mycobacteriales</taxon>
        <taxon>Mycobacteriaceae</taxon>
        <taxon>Mycolicibacterium</taxon>
    </lineage>
</organism>
<keyword evidence="1" id="KW-0175">Coiled coil</keyword>
<evidence type="ECO:0000259" key="3">
    <source>
        <dbReference type="Pfam" id="PF02371"/>
    </source>
</evidence>
<evidence type="ECO:0000313" key="5">
    <source>
        <dbReference type="Proteomes" id="UP000094008"/>
    </source>
</evidence>
<dbReference type="GO" id="GO:0003677">
    <property type="term" value="F:DNA binding"/>
    <property type="evidence" value="ECO:0007669"/>
    <property type="project" value="InterPro"/>
</dbReference>
<feature type="coiled-coil region" evidence="1">
    <location>
        <begin position="188"/>
        <end position="215"/>
    </location>
</feature>
<dbReference type="Pfam" id="PF01548">
    <property type="entry name" value="DEDD_Tnp_IS110"/>
    <property type="match status" value="1"/>
</dbReference>